<keyword evidence="2" id="KW-0255">Endonuclease</keyword>
<gene>
    <name evidence="2" type="ORF">ACFO3D_06440</name>
</gene>
<evidence type="ECO:0000313" key="3">
    <source>
        <dbReference type="Proteomes" id="UP001595989"/>
    </source>
</evidence>
<comment type="caution">
    <text evidence="2">The sequence shown here is derived from an EMBL/GenBank/DDBJ whole genome shotgun (WGS) entry which is preliminary data.</text>
</comment>
<dbReference type="EMBL" id="JBHSFU010000004">
    <property type="protein sequence ID" value="MFC4557847.1"/>
    <property type="molecule type" value="Genomic_DNA"/>
</dbReference>
<dbReference type="InterPro" id="IPR002711">
    <property type="entry name" value="HNH"/>
</dbReference>
<keyword evidence="2" id="KW-0540">Nuclease</keyword>
<feature type="domain" description="HNH nuclease" evidence="1">
    <location>
        <begin position="10"/>
        <end position="59"/>
    </location>
</feature>
<dbReference type="CDD" id="cd00085">
    <property type="entry name" value="HNHc"/>
    <property type="match status" value="1"/>
</dbReference>
<dbReference type="Pfam" id="PF01844">
    <property type="entry name" value="HNH"/>
    <property type="match status" value="1"/>
</dbReference>
<dbReference type="RefSeq" id="WP_390293974.1">
    <property type="nucleotide sequence ID" value="NZ_JBHSFU010000004.1"/>
</dbReference>
<sequence>MSNERYIPLPLKRKVRKAAYFRCIICGNPIIEYHHIVPFHRVKEHSSDNLVALCPEHHHRADCGEIPLGSINKFRENPFNRDKNHISKDFFLSNYSALRTRVGSNVYIRTPKILIVDNQSLITITPDNDDNALLNAKFYDSKDMLVAEIKDNEWFAYQTPKLWDISYSPGHLKINRSKGDILMEFKLSDGNIDLRAEMYYHGYGISLLPDRTVLGQSSIISNSVMQDCGAGICISTGK</sequence>
<dbReference type="SMART" id="SM00507">
    <property type="entry name" value="HNHc"/>
    <property type="match status" value="1"/>
</dbReference>
<protein>
    <submittedName>
        <fullName evidence="2">HNH endonuclease</fullName>
    </submittedName>
</protein>
<reference evidence="3" key="1">
    <citation type="journal article" date="2019" name="Int. J. Syst. Evol. Microbiol.">
        <title>The Global Catalogue of Microorganisms (GCM) 10K type strain sequencing project: providing services to taxonomists for standard genome sequencing and annotation.</title>
        <authorList>
            <consortium name="The Broad Institute Genomics Platform"/>
            <consortium name="The Broad Institute Genome Sequencing Center for Infectious Disease"/>
            <person name="Wu L."/>
            <person name="Ma J."/>
        </authorList>
    </citation>
    <scope>NUCLEOTIDE SEQUENCE [LARGE SCALE GENOMIC DNA]</scope>
    <source>
        <strain evidence="3">CGMCC 4.7426</strain>
    </source>
</reference>
<dbReference type="GO" id="GO:0004519">
    <property type="term" value="F:endonuclease activity"/>
    <property type="evidence" value="ECO:0007669"/>
    <property type="project" value="UniProtKB-KW"/>
</dbReference>
<keyword evidence="2" id="KW-0378">Hydrolase</keyword>
<keyword evidence="3" id="KW-1185">Reference proteome</keyword>
<evidence type="ECO:0000313" key="2">
    <source>
        <dbReference type="EMBL" id="MFC4557847.1"/>
    </source>
</evidence>
<name>A0ABV9DHF4_9BACI</name>
<dbReference type="InterPro" id="IPR003615">
    <property type="entry name" value="HNH_nuc"/>
</dbReference>
<evidence type="ECO:0000259" key="1">
    <source>
        <dbReference type="SMART" id="SM00507"/>
    </source>
</evidence>
<dbReference type="Proteomes" id="UP001595989">
    <property type="component" value="Unassembled WGS sequence"/>
</dbReference>
<proteinExistence type="predicted"/>
<accession>A0ABV9DHF4</accession>
<dbReference type="Gene3D" id="1.10.30.50">
    <property type="match status" value="1"/>
</dbReference>
<organism evidence="2 3">
    <name type="scientific">Virgibacillus kekensis</name>
    <dbReference type="NCBI Taxonomy" id="202261"/>
    <lineage>
        <taxon>Bacteria</taxon>
        <taxon>Bacillati</taxon>
        <taxon>Bacillota</taxon>
        <taxon>Bacilli</taxon>
        <taxon>Bacillales</taxon>
        <taxon>Bacillaceae</taxon>
        <taxon>Virgibacillus</taxon>
    </lineage>
</organism>